<dbReference type="SMART" id="SM00448">
    <property type="entry name" value="REC"/>
    <property type="match status" value="1"/>
</dbReference>
<dbReference type="FunFam" id="3.40.50.2300:FF:000001">
    <property type="entry name" value="DNA-binding response regulator PhoB"/>
    <property type="match status" value="1"/>
</dbReference>
<feature type="DNA-binding region" description="OmpR/PhoB-type" evidence="7">
    <location>
        <begin position="145"/>
        <end position="244"/>
    </location>
</feature>
<keyword evidence="1 6" id="KW-0597">Phosphoprotein</keyword>
<dbReference type="GO" id="GO:0000976">
    <property type="term" value="F:transcription cis-regulatory region binding"/>
    <property type="evidence" value="ECO:0007669"/>
    <property type="project" value="TreeGrafter"/>
</dbReference>
<dbReference type="Pfam" id="PF00486">
    <property type="entry name" value="Trans_reg_C"/>
    <property type="match status" value="1"/>
</dbReference>
<evidence type="ECO:0000256" key="4">
    <source>
        <dbReference type="ARBA" id="ARBA00023125"/>
    </source>
</evidence>
<keyword evidence="3" id="KW-0805">Transcription regulation</keyword>
<evidence type="ECO:0000256" key="1">
    <source>
        <dbReference type="ARBA" id="ARBA00022553"/>
    </source>
</evidence>
<evidence type="ECO:0000256" key="6">
    <source>
        <dbReference type="PROSITE-ProRule" id="PRU00169"/>
    </source>
</evidence>
<keyword evidence="5" id="KW-0804">Transcription</keyword>
<evidence type="ECO:0000259" key="9">
    <source>
        <dbReference type="PROSITE" id="PS51755"/>
    </source>
</evidence>
<keyword evidence="2" id="KW-0902">Two-component regulatory system</keyword>
<dbReference type="GO" id="GO:0005829">
    <property type="term" value="C:cytosol"/>
    <property type="evidence" value="ECO:0007669"/>
    <property type="project" value="TreeGrafter"/>
</dbReference>
<dbReference type="Gene3D" id="1.10.10.10">
    <property type="entry name" value="Winged helix-like DNA-binding domain superfamily/Winged helix DNA-binding domain"/>
    <property type="match status" value="1"/>
</dbReference>
<dbReference type="Proteomes" id="UP000231203">
    <property type="component" value="Unassembled WGS sequence"/>
</dbReference>
<gene>
    <name evidence="10" type="ORF">CSA25_04265</name>
</gene>
<dbReference type="InterPro" id="IPR011006">
    <property type="entry name" value="CheY-like_superfamily"/>
</dbReference>
<dbReference type="InterPro" id="IPR039420">
    <property type="entry name" value="WalR-like"/>
</dbReference>
<dbReference type="GO" id="GO:0006355">
    <property type="term" value="P:regulation of DNA-templated transcription"/>
    <property type="evidence" value="ECO:0007669"/>
    <property type="project" value="InterPro"/>
</dbReference>
<feature type="domain" description="Response regulatory" evidence="8">
    <location>
        <begin position="8"/>
        <end position="122"/>
    </location>
</feature>
<dbReference type="GO" id="GO:0032993">
    <property type="term" value="C:protein-DNA complex"/>
    <property type="evidence" value="ECO:0007669"/>
    <property type="project" value="TreeGrafter"/>
</dbReference>
<evidence type="ECO:0000256" key="3">
    <source>
        <dbReference type="ARBA" id="ARBA00023015"/>
    </source>
</evidence>
<dbReference type="PANTHER" id="PTHR48111">
    <property type="entry name" value="REGULATOR OF RPOS"/>
    <property type="match status" value="1"/>
</dbReference>
<keyword evidence="4 7" id="KW-0238">DNA-binding</keyword>
<name>A0A2G6MRN9_9BACT</name>
<dbReference type="SMART" id="SM00862">
    <property type="entry name" value="Trans_reg_C"/>
    <property type="match status" value="1"/>
</dbReference>
<dbReference type="GO" id="GO:0000156">
    <property type="term" value="F:phosphorelay response regulator activity"/>
    <property type="evidence" value="ECO:0007669"/>
    <property type="project" value="TreeGrafter"/>
</dbReference>
<feature type="domain" description="OmpR/PhoB-type" evidence="9">
    <location>
        <begin position="145"/>
        <end position="244"/>
    </location>
</feature>
<dbReference type="Gene3D" id="3.40.50.2300">
    <property type="match status" value="1"/>
</dbReference>
<dbReference type="CDD" id="cd17574">
    <property type="entry name" value="REC_OmpR"/>
    <property type="match status" value="1"/>
</dbReference>
<organism evidence="10 11">
    <name type="scientific">Desulfobacter postgatei</name>
    <dbReference type="NCBI Taxonomy" id="2293"/>
    <lineage>
        <taxon>Bacteria</taxon>
        <taxon>Pseudomonadati</taxon>
        <taxon>Thermodesulfobacteriota</taxon>
        <taxon>Desulfobacteria</taxon>
        <taxon>Desulfobacterales</taxon>
        <taxon>Desulfobacteraceae</taxon>
        <taxon>Desulfobacter</taxon>
    </lineage>
</organism>
<dbReference type="CDD" id="cd00383">
    <property type="entry name" value="trans_reg_C"/>
    <property type="match status" value="1"/>
</dbReference>
<dbReference type="InterPro" id="IPR036388">
    <property type="entry name" value="WH-like_DNA-bd_sf"/>
</dbReference>
<dbReference type="PROSITE" id="PS51755">
    <property type="entry name" value="OMPR_PHOB"/>
    <property type="match status" value="1"/>
</dbReference>
<dbReference type="PANTHER" id="PTHR48111:SF21">
    <property type="entry name" value="DNA-BINDING DUAL MASTER TRANSCRIPTIONAL REGULATOR RPAA"/>
    <property type="match status" value="1"/>
</dbReference>
<evidence type="ECO:0000313" key="11">
    <source>
        <dbReference type="Proteomes" id="UP000231203"/>
    </source>
</evidence>
<sequence length="246" mass="28352">METAEKKRILIIEDESHIAEGLKLNLTLQGYEANVAVDGIEGLEKWRAWHPDLIVLDIMLPMIDGFSILQTIRREDEKIPVLILSARGDTQDKVRGLKYGVDDYLSKPFDLEEFLLRVERLVKRKEWYRQPGKEKKKSDYSLFEGTAYTFGANHIDFVTSTARCAAGEVVLTEQEITLLRIFIAHQGKPLSRKSLLKAGWGYARDTSTRTVDNFIVRFRKYFEPNPKSPVYFKSRRSVGYSFEPGK</sequence>
<dbReference type="InterPro" id="IPR001789">
    <property type="entry name" value="Sig_transdc_resp-reg_receiver"/>
</dbReference>
<accession>A0A2G6MRN9</accession>
<evidence type="ECO:0000256" key="5">
    <source>
        <dbReference type="ARBA" id="ARBA00023163"/>
    </source>
</evidence>
<feature type="modified residue" description="4-aspartylphosphate" evidence="6">
    <location>
        <position position="57"/>
    </location>
</feature>
<dbReference type="SUPFAM" id="SSF52172">
    <property type="entry name" value="CheY-like"/>
    <property type="match status" value="1"/>
</dbReference>
<dbReference type="InterPro" id="IPR016032">
    <property type="entry name" value="Sig_transdc_resp-reg_C-effctor"/>
</dbReference>
<dbReference type="PROSITE" id="PS50110">
    <property type="entry name" value="RESPONSE_REGULATORY"/>
    <property type="match status" value="1"/>
</dbReference>
<dbReference type="SUPFAM" id="SSF46894">
    <property type="entry name" value="C-terminal effector domain of the bipartite response regulators"/>
    <property type="match status" value="1"/>
</dbReference>
<dbReference type="EMBL" id="PDTI01000036">
    <property type="protein sequence ID" value="PIE62620.1"/>
    <property type="molecule type" value="Genomic_DNA"/>
</dbReference>
<comment type="caution">
    <text evidence="10">The sequence shown here is derived from an EMBL/GenBank/DDBJ whole genome shotgun (WGS) entry which is preliminary data.</text>
</comment>
<evidence type="ECO:0000313" key="10">
    <source>
        <dbReference type="EMBL" id="PIE62620.1"/>
    </source>
</evidence>
<reference evidence="10 11" key="1">
    <citation type="submission" date="2017-10" db="EMBL/GenBank/DDBJ databases">
        <title>Novel microbial diversity and functional potential in the marine mammal oral microbiome.</title>
        <authorList>
            <person name="Dudek N.K."/>
            <person name="Sun C.L."/>
            <person name="Burstein D."/>
            <person name="Kantor R.S."/>
            <person name="Aliaga Goltsman D.S."/>
            <person name="Bik E.M."/>
            <person name="Thomas B.C."/>
            <person name="Banfield J.F."/>
            <person name="Relman D.A."/>
        </authorList>
    </citation>
    <scope>NUCLEOTIDE SEQUENCE [LARGE SCALE GENOMIC DNA]</scope>
    <source>
        <strain evidence="10">DOLJORAL78_47_202</strain>
    </source>
</reference>
<dbReference type="InterPro" id="IPR001867">
    <property type="entry name" value="OmpR/PhoB-type_DNA-bd"/>
</dbReference>
<evidence type="ECO:0000256" key="2">
    <source>
        <dbReference type="ARBA" id="ARBA00023012"/>
    </source>
</evidence>
<evidence type="ECO:0000256" key="7">
    <source>
        <dbReference type="PROSITE-ProRule" id="PRU01091"/>
    </source>
</evidence>
<dbReference type="AlphaFoldDB" id="A0A2G6MRN9"/>
<evidence type="ECO:0000259" key="8">
    <source>
        <dbReference type="PROSITE" id="PS50110"/>
    </source>
</evidence>
<protein>
    <submittedName>
        <fullName evidence="10">DNA-binding response regulator</fullName>
    </submittedName>
</protein>
<dbReference type="Pfam" id="PF00072">
    <property type="entry name" value="Response_reg"/>
    <property type="match status" value="1"/>
</dbReference>
<proteinExistence type="predicted"/>